<keyword evidence="3" id="KW-1185">Reference proteome</keyword>
<dbReference type="Proteomes" id="UP000614047">
    <property type="component" value="Unassembled WGS sequence"/>
</dbReference>
<keyword evidence="1" id="KW-0472">Membrane</keyword>
<feature type="transmembrane region" description="Helical" evidence="1">
    <location>
        <begin position="76"/>
        <end position="98"/>
    </location>
</feature>
<reference evidence="2" key="1">
    <citation type="submission" date="2020-11" db="EMBL/GenBank/DDBJ databases">
        <title>Sequencing the genomes of 1000 actinobacteria strains.</title>
        <authorList>
            <person name="Klenk H.-P."/>
        </authorList>
    </citation>
    <scope>NUCLEOTIDE SEQUENCE</scope>
    <source>
        <strain evidence="2">DSM 43175</strain>
    </source>
</reference>
<evidence type="ECO:0000313" key="2">
    <source>
        <dbReference type="EMBL" id="MBG6092303.1"/>
    </source>
</evidence>
<organism evidence="2 3">
    <name type="scientific">Actinomadura viridis</name>
    <dbReference type="NCBI Taxonomy" id="58110"/>
    <lineage>
        <taxon>Bacteria</taxon>
        <taxon>Bacillati</taxon>
        <taxon>Actinomycetota</taxon>
        <taxon>Actinomycetes</taxon>
        <taxon>Streptosporangiales</taxon>
        <taxon>Thermomonosporaceae</taxon>
        <taxon>Actinomadura</taxon>
    </lineage>
</organism>
<keyword evidence="1" id="KW-1133">Transmembrane helix</keyword>
<proteinExistence type="predicted"/>
<evidence type="ECO:0000313" key="3">
    <source>
        <dbReference type="Proteomes" id="UP000614047"/>
    </source>
</evidence>
<name>A0A931DTC5_9ACTN</name>
<comment type="caution">
    <text evidence="2">The sequence shown here is derived from an EMBL/GenBank/DDBJ whole genome shotgun (WGS) entry which is preliminary data.</text>
</comment>
<dbReference type="EMBL" id="JADOUA010000001">
    <property type="protein sequence ID" value="MBG6092303.1"/>
    <property type="molecule type" value="Genomic_DNA"/>
</dbReference>
<dbReference type="AlphaFoldDB" id="A0A931DTC5"/>
<protein>
    <submittedName>
        <fullName evidence="2">Uncharacterized protein</fullName>
    </submittedName>
</protein>
<accession>A0A931DTC5</accession>
<dbReference type="RefSeq" id="WP_197014505.1">
    <property type="nucleotide sequence ID" value="NZ_BAABES010000012.1"/>
</dbReference>
<sequence length="100" mass="10257">MSQAAGKKRPAFTLNTDGERHPVENSLAVAAVSIGLCALVLGFIPPAHFFGMLAGVIGLPLALYSQLVSATTGERWLNVVGMVASFVGAAFAVSHGGFSI</sequence>
<evidence type="ECO:0000256" key="1">
    <source>
        <dbReference type="SAM" id="Phobius"/>
    </source>
</evidence>
<feature type="transmembrane region" description="Helical" evidence="1">
    <location>
        <begin position="50"/>
        <end position="69"/>
    </location>
</feature>
<gene>
    <name evidence="2" type="ORF">IW256_006416</name>
</gene>
<feature type="transmembrane region" description="Helical" evidence="1">
    <location>
        <begin position="27"/>
        <end position="44"/>
    </location>
</feature>
<keyword evidence="1" id="KW-0812">Transmembrane</keyword>